<keyword evidence="10" id="KW-1185">Reference proteome</keyword>
<comment type="subcellular location">
    <subcellularLocation>
        <location evidence="1">Cell membrane</location>
        <topology evidence="1">Multi-pass membrane protein</topology>
    </subcellularLocation>
</comment>
<protein>
    <submittedName>
        <fullName evidence="9">ABC transporter permease DevC</fullName>
    </submittedName>
</protein>
<comment type="caution">
    <text evidence="9">The sequence shown here is derived from an EMBL/GenBank/DDBJ whole genome shotgun (WGS) entry which is preliminary data.</text>
</comment>
<evidence type="ECO:0000256" key="4">
    <source>
        <dbReference type="ARBA" id="ARBA00022692"/>
    </source>
</evidence>
<feature type="transmembrane region" description="Helical" evidence="7">
    <location>
        <begin position="264"/>
        <end position="288"/>
    </location>
</feature>
<keyword evidence="5 7" id="KW-1133">Transmembrane helix</keyword>
<dbReference type="EMBL" id="JBAFSM010000037">
    <property type="protein sequence ID" value="MEG3438922.1"/>
    <property type="molecule type" value="Genomic_DNA"/>
</dbReference>
<keyword evidence="2" id="KW-0813">Transport</keyword>
<organism evidence="9 10">
    <name type="scientific">Pannus brasiliensis CCIBt3594</name>
    <dbReference type="NCBI Taxonomy" id="1427578"/>
    <lineage>
        <taxon>Bacteria</taxon>
        <taxon>Bacillati</taxon>
        <taxon>Cyanobacteriota</taxon>
        <taxon>Cyanophyceae</taxon>
        <taxon>Oscillatoriophycideae</taxon>
        <taxon>Chroococcales</taxon>
        <taxon>Microcystaceae</taxon>
        <taxon>Pannus</taxon>
    </lineage>
</organism>
<dbReference type="PANTHER" id="PTHR43738">
    <property type="entry name" value="ABC TRANSPORTER, MEMBRANE PROTEIN"/>
    <property type="match status" value="1"/>
</dbReference>
<feature type="transmembrane region" description="Helical" evidence="7">
    <location>
        <begin position="20"/>
        <end position="42"/>
    </location>
</feature>
<dbReference type="PIRSF" id="PIRSF031773">
    <property type="entry name" value="DevC"/>
    <property type="match status" value="1"/>
</dbReference>
<feature type="transmembrane region" description="Helical" evidence="7">
    <location>
        <begin position="320"/>
        <end position="348"/>
    </location>
</feature>
<keyword evidence="3" id="KW-1003">Cell membrane</keyword>
<dbReference type="RefSeq" id="WP_332866407.1">
    <property type="nucleotide sequence ID" value="NZ_JBAFSM010000037.1"/>
</dbReference>
<evidence type="ECO:0000313" key="10">
    <source>
        <dbReference type="Proteomes" id="UP001328733"/>
    </source>
</evidence>
<name>A0AAW9QXB3_9CHRO</name>
<dbReference type="GO" id="GO:0005886">
    <property type="term" value="C:plasma membrane"/>
    <property type="evidence" value="ECO:0007669"/>
    <property type="project" value="UniProtKB-SubCell"/>
</dbReference>
<dbReference type="Proteomes" id="UP001328733">
    <property type="component" value="Unassembled WGS sequence"/>
</dbReference>
<dbReference type="InterPro" id="IPR051125">
    <property type="entry name" value="ABC-4/HrtB_transporter"/>
</dbReference>
<keyword evidence="6 7" id="KW-0472">Membrane</keyword>
<dbReference type="InterPro" id="IPR003838">
    <property type="entry name" value="ABC3_permease_C"/>
</dbReference>
<evidence type="ECO:0000256" key="2">
    <source>
        <dbReference type="ARBA" id="ARBA00022448"/>
    </source>
</evidence>
<dbReference type="AlphaFoldDB" id="A0AAW9QXB3"/>
<dbReference type="InterPro" id="IPR005891">
    <property type="entry name" value="DevC"/>
</dbReference>
<evidence type="ECO:0000256" key="3">
    <source>
        <dbReference type="ARBA" id="ARBA00022475"/>
    </source>
</evidence>
<evidence type="ECO:0000256" key="6">
    <source>
        <dbReference type="ARBA" id="ARBA00023136"/>
    </source>
</evidence>
<dbReference type="NCBIfam" id="TIGR01185">
    <property type="entry name" value="devC"/>
    <property type="match status" value="1"/>
</dbReference>
<feature type="domain" description="ABC3 transporter permease C-terminal" evidence="8">
    <location>
        <begin position="274"/>
        <end position="380"/>
    </location>
</feature>
<sequence>MLNFFKKTPLSWLQVTREKTRLLVALAGIAFADFLIFTQLGFRDALFDASVLPHYAIDTDLVMINPQFNTLFAVKSFSRDRLYQAERVAGIRSLDALYIGSAQWRNPETKLERTILVFGFDPSRPVFKIPEVNQHLNDLKMLNTVLYDRAGRPEFGPIADLLKKDPDLTVQLSQKEVRVVGIFSLGASFAADGNAIVSDSTFLNLFPDRQPHEVDIGLIKVQPGADIEGIKSQLQSLFPKDEVLVLTLAEFAGREKKYWENGTAIGFIFGLGTAVGFIVGIVIVYQILYSDVSDHLPEYATLKAMGYGNSYLIGVLMQEALLLAILGFIPGFIVSVGVYNLAAAGTLLPIAMTTKRAIDVFVLTVIMCGASGIVAMRRLQTADPADIF</sequence>
<dbReference type="PANTHER" id="PTHR43738:SF1">
    <property type="entry name" value="HEMIN TRANSPORT SYSTEM PERMEASE PROTEIN HRTB-RELATED"/>
    <property type="match status" value="1"/>
</dbReference>
<gene>
    <name evidence="9" type="primary">devC</name>
    <name evidence="9" type="ORF">V0288_17475</name>
</gene>
<keyword evidence="4 7" id="KW-0812">Transmembrane</keyword>
<evidence type="ECO:0000259" key="8">
    <source>
        <dbReference type="Pfam" id="PF02687"/>
    </source>
</evidence>
<accession>A0AAW9QXB3</accession>
<evidence type="ECO:0000256" key="1">
    <source>
        <dbReference type="ARBA" id="ARBA00004651"/>
    </source>
</evidence>
<reference evidence="9 10" key="1">
    <citation type="submission" date="2024-01" db="EMBL/GenBank/DDBJ databases">
        <title>Genomic insights into the taxonomy and metabolism of the cyanobacterium Pannus brasiliensis CCIBt3594.</title>
        <authorList>
            <person name="Machado M."/>
            <person name="Botero N.B."/>
            <person name="Andreote A.P.D."/>
            <person name="Feitosa A.M.T."/>
            <person name="Popin R."/>
            <person name="Sivonen K."/>
            <person name="Fiore M.F."/>
        </authorList>
    </citation>
    <scope>NUCLEOTIDE SEQUENCE [LARGE SCALE GENOMIC DNA]</scope>
    <source>
        <strain evidence="9 10">CCIBt3594</strain>
    </source>
</reference>
<proteinExistence type="predicted"/>
<evidence type="ECO:0000256" key="7">
    <source>
        <dbReference type="SAM" id="Phobius"/>
    </source>
</evidence>
<dbReference type="Pfam" id="PF02687">
    <property type="entry name" value="FtsX"/>
    <property type="match status" value="1"/>
</dbReference>
<evidence type="ECO:0000256" key="5">
    <source>
        <dbReference type="ARBA" id="ARBA00022989"/>
    </source>
</evidence>
<feature type="transmembrane region" description="Helical" evidence="7">
    <location>
        <begin position="360"/>
        <end position="379"/>
    </location>
</feature>
<evidence type="ECO:0000313" key="9">
    <source>
        <dbReference type="EMBL" id="MEG3438922.1"/>
    </source>
</evidence>